<reference evidence="1" key="1">
    <citation type="submission" date="2007-10" db="EMBL/GenBank/DDBJ databases">
        <title>Complete sequence of Salinispora arenicola CNS-205.</title>
        <authorList>
            <consortium name="US DOE Joint Genome Institute"/>
            <person name="Copeland A."/>
            <person name="Lucas S."/>
            <person name="Lapidus A."/>
            <person name="Barry K."/>
            <person name="Glavina del Rio T."/>
            <person name="Dalin E."/>
            <person name="Tice H."/>
            <person name="Pitluck S."/>
            <person name="Foster B."/>
            <person name="Schmutz J."/>
            <person name="Larimer F."/>
            <person name="Land M."/>
            <person name="Hauser L."/>
            <person name="Kyrpides N."/>
            <person name="Ivanova N."/>
            <person name="Jensen P.R."/>
            <person name="Moore B.S."/>
            <person name="Penn K."/>
            <person name="Jenkins C."/>
            <person name="Udwary D."/>
            <person name="Xiang L."/>
            <person name="Gontang E."/>
            <person name="Richardson P."/>
        </authorList>
    </citation>
    <scope>NUCLEOTIDE SEQUENCE [LARGE SCALE GENOMIC DNA]</scope>
    <source>
        <strain evidence="1">CNS-205</strain>
    </source>
</reference>
<dbReference type="STRING" id="391037.Sare_2976"/>
<gene>
    <name evidence="1" type="ordered locus">Sare_2976</name>
</gene>
<name>A8M7C8_SALAI</name>
<proteinExistence type="predicted"/>
<accession>A8M7C8</accession>
<sequence>MRPSQVLLRDVGGLGDAVDAAGEQLHRAGRKGNITVRDSKNRTFHEIPVHAGRHEHLKIWINDERPARPGADSPALLLHQPWVDHMSRLVFI</sequence>
<evidence type="ECO:0000313" key="1">
    <source>
        <dbReference type="EMBL" id="ABV98801.1"/>
    </source>
</evidence>
<dbReference type="HOGENOM" id="CLU_2411431_0_0_11"/>
<protein>
    <submittedName>
        <fullName evidence="1">Uncharacterized protein</fullName>
    </submittedName>
</protein>
<organism evidence="1">
    <name type="scientific">Salinispora arenicola (strain CNS-205)</name>
    <dbReference type="NCBI Taxonomy" id="391037"/>
    <lineage>
        <taxon>Bacteria</taxon>
        <taxon>Bacillati</taxon>
        <taxon>Actinomycetota</taxon>
        <taxon>Actinomycetes</taxon>
        <taxon>Micromonosporales</taxon>
        <taxon>Micromonosporaceae</taxon>
        <taxon>Salinispora</taxon>
    </lineage>
</organism>
<dbReference type="AlphaFoldDB" id="A8M7C8"/>
<dbReference type="KEGG" id="saq:Sare_2976"/>
<dbReference type="EMBL" id="CP000850">
    <property type="protein sequence ID" value="ABV98801.1"/>
    <property type="molecule type" value="Genomic_DNA"/>
</dbReference>